<dbReference type="EMBL" id="FWWV01000003">
    <property type="protein sequence ID" value="SMB80389.1"/>
    <property type="molecule type" value="Genomic_DNA"/>
</dbReference>
<organism evidence="3 4">
    <name type="scientific">Pasteurella testudinis DSM 23072</name>
    <dbReference type="NCBI Taxonomy" id="1122938"/>
    <lineage>
        <taxon>Bacteria</taxon>
        <taxon>Pseudomonadati</taxon>
        <taxon>Pseudomonadota</taxon>
        <taxon>Gammaproteobacteria</taxon>
        <taxon>Pasteurellales</taxon>
        <taxon>Pasteurellaceae</taxon>
        <taxon>Pasteurella</taxon>
    </lineage>
</organism>
<name>A0A1W1UH76_9PAST</name>
<protein>
    <submittedName>
        <fullName evidence="3">Transposase and inactivated derivatives</fullName>
    </submittedName>
</protein>
<feature type="domain" description="Insertion element IS150 protein InsJ-like helix-turn-helix" evidence="2">
    <location>
        <begin position="8"/>
        <end position="52"/>
    </location>
</feature>
<dbReference type="AlphaFoldDB" id="A0A1W1UH76"/>
<accession>A0A1W1UH76</accession>
<reference evidence="4" key="1">
    <citation type="submission" date="2017-04" db="EMBL/GenBank/DDBJ databases">
        <authorList>
            <person name="Varghese N."/>
            <person name="Submissions S."/>
        </authorList>
    </citation>
    <scope>NUCLEOTIDE SEQUENCE [LARGE SCALE GENOMIC DNA]</scope>
    <source>
        <strain evidence="4">DSM 23072</strain>
    </source>
</reference>
<evidence type="ECO:0000313" key="3">
    <source>
        <dbReference type="EMBL" id="SMB80389.1"/>
    </source>
</evidence>
<dbReference type="InterPro" id="IPR055247">
    <property type="entry name" value="InsJ-like_HTH"/>
</dbReference>
<feature type="non-terminal residue" evidence="3">
    <location>
        <position position="81"/>
    </location>
</feature>
<dbReference type="InterPro" id="IPR052057">
    <property type="entry name" value="IS150/IS1296_orfA-like"/>
</dbReference>
<dbReference type="STRING" id="1122938.SAMN05660772_01607"/>
<evidence type="ECO:0000313" key="4">
    <source>
        <dbReference type="Proteomes" id="UP000192408"/>
    </source>
</evidence>
<evidence type="ECO:0000256" key="1">
    <source>
        <dbReference type="ARBA" id="ARBA00038232"/>
    </source>
</evidence>
<dbReference type="InterPro" id="IPR036388">
    <property type="entry name" value="WH-like_DNA-bd_sf"/>
</dbReference>
<comment type="similarity">
    <text evidence="1">Belongs to the IS150/IS1296 orfA family.</text>
</comment>
<dbReference type="Gene3D" id="1.10.10.10">
    <property type="entry name" value="Winged helix-like DNA-binding domain superfamily/Winged helix DNA-binding domain"/>
    <property type="match status" value="1"/>
</dbReference>
<dbReference type="SUPFAM" id="SSF46689">
    <property type="entry name" value="Homeodomain-like"/>
    <property type="match status" value="1"/>
</dbReference>
<keyword evidence="4" id="KW-1185">Reference proteome</keyword>
<dbReference type="Pfam" id="PF13518">
    <property type="entry name" value="HTH_28"/>
    <property type="match status" value="1"/>
</dbReference>
<dbReference type="Proteomes" id="UP000192408">
    <property type="component" value="Unassembled WGS sequence"/>
</dbReference>
<dbReference type="RefSeq" id="WP_159460710.1">
    <property type="nucleotide sequence ID" value="NZ_FWWV01000003.1"/>
</dbReference>
<evidence type="ECO:0000259" key="2">
    <source>
        <dbReference type="Pfam" id="PF13518"/>
    </source>
</evidence>
<dbReference type="PANTHER" id="PTHR33795">
    <property type="entry name" value="INSERTION ELEMENT IS150 PROTEIN INSJ"/>
    <property type="match status" value="1"/>
</dbReference>
<gene>
    <name evidence="3" type="ORF">SAMN05660772_01607</name>
</gene>
<dbReference type="PANTHER" id="PTHR33795:SF1">
    <property type="entry name" value="INSERTION ELEMENT IS150 PROTEIN INSJ"/>
    <property type="match status" value="1"/>
</dbReference>
<proteinExistence type="inferred from homology"/>
<sequence>MTKYTQAFKQHVVEYYLQQPQSISNTSRVFQTPESCIRRWVLQYRHSGLNGLAVLHITQKYTLQDKLNAIEYANQNRLTLD</sequence>
<dbReference type="InterPro" id="IPR009057">
    <property type="entry name" value="Homeodomain-like_sf"/>
</dbReference>